<gene>
    <name evidence="1" type="ORF">AVDCRST_MAG86-3229</name>
</gene>
<accession>A0A6J4VPU7</accession>
<proteinExistence type="predicted"/>
<evidence type="ECO:0000313" key="1">
    <source>
        <dbReference type="EMBL" id="CAA9581752.1"/>
    </source>
</evidence>
<dbReference type="PROSITE" id="PS51257">
    <property type="entry name" value="PROKAR_LIPOPROTEIN"/>
    <property type="match status" value="1"/>
</dbReference>
<sequence length="42" mass="4848">MKANLSELQRAYEHRVAEIKSRYANLQNANVVTGCLQRLAMR</sequence>
<reference evidence="1" key="1">
    <citation type="submission" date="2020-02" db="EMBL/GenBank/DDBJ databases">
        <authorList>
            <person name="Meier V. D."/>
        </authorList>
    </citation>
    <scope>NUCLEOTIDE SEQUENCE</scope>
    <source>
        <strain evidence="1">AVDCRST_MAG86</strain>
    </source>
</reference>
<dbReference type="AlphaFoldDB" id="A0A6J4VPU7"/>
<organism evidence="1">
    <name type="scientific">uncultured Truepera sp</name>
    <dbReference type="NCBI Taxonomy" id="543023"/>
    <lineage>
        <taxon>Bacteria</taxon>
        <taxon>Thermotogati</taxon>
        <taxon>Deinococcota</taxon>
        <taxon>Deinococci</taxon>
        <taxon>Trueperales</taxon>
        <taxon>Trueperaceae</taxon>
        <taxon>Truepera</taxon>
        <taxon>environmental samples</taxon>
    </lineage>
</organism>
<protein>
    <submittedName>
        <fullName evidence="1">Uncharacterized protein</fullName>
    </submittedName>
</protein>
<dbReference type="EMBL" id="CADCWP010000265">
    <property type="protein sequence ID" value="CAA9581752.1"/>
    <property type="molecule type" value="Genomic_DNA"/>
</dbReference>
<name>A0A6J4VPU7_9DEIN</name>